<dbReference type="SUPFAM" id="SSF56935">
    <property type="entry name" value="Porins"/>
    <property type="match status" value="1"/>
</dbReference>
<organism evidence="13 14">
    <name type="scientific">Catalinimonas alkaloidigena</name>
    <dbReference type="NCBI Taxonomy" id="1075417"/>
    <lineage>
        <taxon>Bacteria</taxon>
        <taxon>Pseudomonadati</taxon>
        <taxon>Bacteroidota</taxon>
        <taxon>Cytophagia</taxon>
        <taxon>Cytophagales</taxon>
        <taxon>Catalimonadaceae</taxon>
        <taxon>Catalinimonas</taxon>
    </lineage>
</organism>
<evidence type="ECO:0000256" key="9">
    <source>
        <dbReference type="RuleBase" id="RU003357"/>
    </source>
</evidence>
<evidence type="ECO:0000256" key="2">
    <source>
        <dbReference type="ARBA" id="ARBA00022448"/>
    </source>
</evidence>
<dbReference type="InterPro" id="IPR000531">
    <property type="entry name" value="Beta-barrel_TonB"/>
</dbReference>
<dbReference type="Pfam" id="PF00593">
    <property type="entry name" value="TonB_dep_Rec_b-barrel"/>
    <property type="match status" value="1"/>
</dbReference>
<dbReference type="Pfam" id="PF07715">
    <property type="entry name" value="Plug"/>
    <property type="match status" value="1"/>
</dbReference>
<dbReference type="InterPro" id="IPR039426">
    <property type="entry name" value="TonB-dep_rcpt-like"/>
</dbReference>
<comment type="similarity">
    <text evidence="8 9">Belongs to the TonB-dependent receptor family.</text>
</comment>
<evidence type="ECO:0000256" key="7">
    <source>
        <dbReference type="ARBA" id="ARBA00023237"/>
    </source>
</evidence>
<dbReference type="RefSeq" id="WP_089685694.1">
    <property type="nucleotide sequence ID" value="NZ_FNFO01000009.1"/>
</dbReference>
<dbReference type="Gene3D" id="2.170.130.10">
    <property type="entry name" value="TonB-dependent receptor, plug domain"/>
    <property type="match status" value="1"/>
</dbReference>
<evidence type="ECO:0000259" key="12">
    <source>
        <dbReference type="Pfam" id="PF07715"/>
    </source>
</evidence>
<dbReference type="InterPro" id="IPR008969">
    <property type="entry name" value="CarboxyPept-like_regulatory"/>
</dbReference>
<dbReference type="Gene3D" id="2.60.40.1120">
    <property type="entry name" value="Carboxypeptidase-like, regulatory domain"/>
    <property type="match status" value="1"/>
</dbReference>
<evidence type="ECO:0000313" key="13">
    <source>
        <dbReference type="EMBL" id="SDL96750.1"/>
    </source>
</evidence>
<dbReference type="Gene3D" id="2.40.170.20">
    <property type="entry name" value="TonB-dependent receptor, beta-barrel domain"/>
    <property type="match status" value="1"/>
</dbReference>
<dbReference type="InterPro" id="IPR037066">
    <property type="entry name" value="Plug_dom_sf"/>
</dbReference>
<evidence type="ECO:0000256" key="8">
    <source>
        <dbReference type="PROSITE-ProRule" id="PRU01360"/>
    </source>
</evidence>
<evidence type="ECO:0000256" key="5">
    <source>
        <dbReference type="ARBA" id="ARBA00023077"/>
    </source>
</evidence>
<dbReference type="STRING" id="1075417.SAMN05421823_109159"/>
<dbReference type="NCBIfam" id="TIGR04056">
    <property type="entry name" value="OMP_RagA_SusC"/>
    <property type="match status" value="1"/>
</dbReference>
<comment type="subcellular location">
    <subcellularLocation>
        <location evidence="1 8">Cell outer membrane</location>
        <topology evidence="1 8">Multi-pass membrane protein</topology>
    </subcellularLocation>
</comment>
<protein>
    <submittedName>
        <fullName evidence="13">TonB-linked outer membrane protein, SusC/RagA family</fullName>
    </submittedName>
</protein>
<dbReference type="OrthoDB" id="9768177at2"/>
<feature type="signal peptide" evidence="10">
    <location>
        <begin position="1"/>
        <end position="27"/>
    </location>
</feature>
<dbReference type="SUPFAM" id="SSF49464">
    <property type="entry name" value="Carboxypeptidase regulatory domain-like"/>
    <property type="match status" value="1"/>
</dbReference>
<keyword evidence="7 8" id="KW-0998">Cell outer membrane</keyword>
<dbReference type="GO" id="GO:0009279">
    <property type="term" value="C:cell outer membrane"/>
    <property type="evidence" value="ECO:0007669"/>
    <property type="project" value="UniProtKB-SubCell"/>
</dbReference>
<dbReference type="InterPro" id="IPR012910">
    <property type="entry name" value="Plug_dom"/>
</dbReference>
<evidence type="ECO:0000256" key="3">
    <source>
        <dbReference type="ARBA" id="ARBA00022452"/>
    </source>
</evidence>
<gene>
    <name evidence="13" type="ORF">SAMN05421823_109159</name>
</gene>
<evidence type="ECO:0000256" key="10">
    <source>
        <dbReference type="SAM" id="SignalP"/>
    </source>
</evidence>
<evidence type="ECO:0000259" key="11">
    <source>
        <dbReference type="Pfam" id="PF00593"/>
    </source>
</evidence>
<sequence>MRKHFYCWLNAGALFALLYASSDGASAQQLVSLQRYASVQEPTREEQVKWRALPEVLNELKAEYGVYFVIGSDFSTKRVTLRKPYQGGLEAQIDKINQQTGIRIRQLDQHNYLVYSPPSTLTNTMLPTKTAEVPMMSSNEIVSLQHHRLHALDKQISGRIIDTAGEGIPGVNILEKGTSNGTITDVEGRYTLTVGDNATLIISAVGYLAQEVAVGNQTSIDLTLEEDVKALEEVVVVGYGTQEKRDLTSAVVTVTSKNFVPGAVNSPLQFLDGKVAGVTISNPAAGDPNRGTDIQVRGAASIEGGTGPLIIIDGLPGGSLSNVAQQDIESISVLKDGSAAAIYGSRAANGVVIVTTKKGASGRVNVGYNSYIEHDGVARRPDVLSPEEFLARGRDVDQGYRTDWYDALLNKNNFGQNHNLSISGGNDKTLLRLSGTYRTKSGIDLISDREEYNVRLNFNQKAFDDVVEFYGNLANTQVQQTYISGGDHRDYGAFQQALKLNPTLPIMDPNNPTRYAFFQGYDTYNPVHRLMGEEKSGENKYLIADFNVRVNLLKNLNTEVKIAQQNRNEYNREFYPSTAQESIQSNRRGRARLQNEEWIDRTFQWVGNYMLIKGAHDLKLLGGYLYQDFVNRGFYAENMDFASDAFTYNNLDAGLFLREGQANMDSWKEKEKLIGFFGRVNYDFNDTYLLTASLRREGSTKFGDNNKWGWFPAISAGWRIAKYLPESPAINDLKLRAGYGVTGRQGFPRYRSQATYTNFGAYLNESGSWIRVYGPNENPNPNLRWEKAINYNVGVDFTLFNSRVSGSLDVFIRDSKDMISNYDAPKPPMVNDQIYVNVGKMRNQGLEGNITWNVIQGSRFNYTTTGVVSYVKSKVVSFSNEDFGRGYIDRYSLPSPGNPGPAQRLEEGVEIGSFYGLRYAGVDDQGRILIYGADGEKKLSTLKTEEDRAYIGNGNPKWDISWNNRFSYGAFDLSLYFRSRLNYDILNLYQMYYGLQSQPGVNLLRDAYDRNGHILAEKEMMDYFLEPGGYLRLDNASLGWTPTIKSKYVSSLRVYGTVRNVFTITKFTGLDPTTINAQGLEPGIADLNVYPVVRNFSLGVQANF</sequence>
<dbReference type="Pfam" id="PF13715">
    <property type="entry name" value="CarbopepD_reg_2"/>
    <property type="match status" value="1"/>
</dbReference>
<keyword evidence="10" id="KW-0732">Signal</keyword>
<dbReference type="InterPro" id="IPR023997">
    <property type="entry name" value="TonB-dep_OMP_SusC/RagA_CS"/>
</dbReference>
<evidence type="ECO:0000256" key="4">
    <source>
        <dbReference type="ARBA" id="ARBA00022692"/>
    </source>
</evidence>
<reference evidence="13 14" key="1">
    <citation type="submission" date="2016-10" db="EMBL/GenBank/DDBJ databases">
        <authorList>
            <person name="de Groot N.N."/>
        </authorList>
    </citation>
    <scope>NUCLEOTIDE SEQUENCE [LARGE SCALE GENOMIC DNA]</scope>
    <source>
        <strain evidence="13 14">DSM 25186</strain>
    </source>
</reference>
<evidence type="ECO:0000256" key="1">
    <source>
        <dbReference type="ARBA" id="ARBA00004571"/>
    </source>
</evidence>
<dbReference type="NCBIfam" id="TIGR04057">
    <property type="entry name" value="SusC_RagA_signa"/>
    <property type="match status" value="1"/>
</dbReference>
<proteinExistence type="inferred from homology"/>
<feature type="domain" description="TonB-dependent receptor plug" evidence="12">
    <location>
        <begin position="244"/>
        <end position="351"/>
    </location>
</feature>
<keyword evidence="2 8" id="KW-0813">Transport</keyword>
<keyword evidence="3 8" id="KW-1134">Transmembrane beta strand</keyword>
<feature type="domain" description="TonB-dependent receptor-like beta-barrel" evidence="11">
    <location>
        <begin position="513"/>
        <end position="1061"/>
    </location>
</feature>
<accession>A0A1G9PD97</accession>
<keyword evidence="6 8" id="KW-0472">Membrane</keyword>
<dbReference type="Proteomes" id="UP000198510">
    <property type="component" value="Unassembled WGS sequence"/>
</dbReference>
<dbReference type="InterPro" id="IPR023996">
    <property type="entry name" value="TonB-dep_OMP_SusC/RagA"/>
</dbReference>
<evidence type="ECO:0000256" key="6">
    <source>
        <dbReference type="ARBA" id="ARBA00023136"/>
    </source>
</evidence>
<evidence type="ECO:0000313" key="14">
    <source>
        <dbReference type="Proteomes" id="UP000198510"/>
    </source>
</evidence>
<keyword evidence="5 9" id="KW-0798">TonB box</keyword>
<dbReference type="InterPro" id="IPR036942">
    <property type="entry name" value="Beta-barrel_TonB_sf"/>
</dbReference>
<dbReference type="AlphaFoldDB" id="A0A1G9PD97"/>
<keyword evidence="14" id="KW-1185">Reference proteome</keyword>
<feature type="chain" id="PRO_5011512605" evidence="10">
    <location>
        <begin position="28"/>
        <end position="1104"/>
    </location>
</feature>
<keyword evidence="4 8" id="KW-0812">Transmembrane</keyword>
<name>A0A1G9PD97_9BACT</name>
<dbReference type="PROSITE" id="PS52016">
    <property type="entry name" value="TONB_DEPENDENT_REC_3"/>
    <property type="match status" value="1"/>
</dbReference>
<dbReference type="EMBL" id="FNFO01000009">
    <property type="protein sequence ID" value="SDL96750.1"/>
    <property type="molecule type" value="Genomic_DNA"/>
</dbReference>